<evidence type="ECO:0000313" key="1">
    <source>
        <dbReference type="EMBL" id="KAF5891698.1"/>
    </source>
</evidence>
<keyword evidence="2" id="KW-1185">Reference proteome</keyword>
<accession>A0A8J4TPW8</accession>
<name>A0A8J4TPW8_CLAMG</name>
<reference evidence="1" key="1">
    <citation type="submission" date="2020-07" db="EMBL/GenBank/DDBJ databases">
        <title>Clarias magur genome sequencing, assembly and annotation.</title>
        <authorList>
            <person name="Kushwaha B."/>
            <person name="Kumar R."/>
            <person name="Das P."/>
            <person name="Joshi C.G."/>
            <person name="Kumar D."/>
            <person name="Nagpure N.S."/>
            <person name="Pandey M."/>
            <person name="Agarwal S."/>
            <person name="Srivastava S."/>
            <person name="Singh M."/>
            <person name="Sahoo L."/>
            <person name="Jayasankar P."/>
            <person name="Meher P.K."/>
            <person name="Koringa P.G."/>
            <person name="Iquebal M.A."/>
            <person name="Das S.P."/>
            <person name="Bit A."/>
            <person name="Patnaik S."/>
            <person name="Patel N."/>
            <person name="Shah T.M."/>
            <person name="Hinsu A."/>
            <person name="Jena J.K."/>
        </authorList>
    </citation>
    <scope>NUCLEOTIDE SEQUENCE</scope>
    <source>
        <strain evidence="1">CIFAMagur01</strain>
        <tissue evidence="1">Testis</tissue>
    </source>
</reference>
<gene>
    <name evidence="1" type="ORF">DAT39_018609</name>
</gene>
<dbReference type="AlphaFoldDB" id="A0A8J4TPW8"/>
<proteinExistence type="predicted"/>
<protein>
    <submittedName>
        <fullName evidence="1">Uncharacterized protein</fullName>
    </submittedName>
</protein>
<comment type="caution">
    <text evidence="1">The sequence shown here is derived from an EMBL/GenBank/DDBJ whole genome shotgun (WGS) entry which is preliminary data.</text>
</comment>
<feature type="non-terminal residue" evidence="1">
    <location>
        <position position="71"/>
    </location>
</feature>
<dbReference type="EMBL" id="QNUK01000560">
    <property type="protein sequence ID" value="KAF5891698.1"/>
    <property type="molecule type" value="Genomic_DNA"/>
</dbReference>
<organism evidence="1 2">
    <name type="scientific">Clarias magur</name>
    <name type="common">Asian catfish</name>
    <name type="synonym">Macropteronotus magur</name>
    <dbReference type="NCBI Taxonomy" id="1594786"/>
    <lineage>
        <taxon>Eukaryota</taxon>
        <taxon>Metazoa</taxon>
        <taxon>Chordata</taxon>
        <taxon>Craniata</taxon>
        <taxon>Vertebrata</taxon>
        <taxon>Euteleostomi</taxon>
        <taxon>Actinopterygii</taxon>
        <taxon>Neopterygii</taxon>
        <taxon>Teleostei</taxon>
        <taxon>Ostariophysi</taxon>
        <taxon>Siluriformes</taxon>
        <taxon>Clariidae</taxon>
        <taxon>Clarias</taxon>
    </lineage>
</organism>
<sequence length="71" mass="7868">AARPGCCAERNRKIRSGTERQITRLRHSLLSAQPRRVIIKRKQAGVLSAKLLYVSPGFAHHLGDSALNAHK</sequence>
<evidence type="ECO:0000313" key="2">
    <source>
        <dbReference type="Proteomes" id="UP000727407"/>
    </source>
</evidence>
<dbReference type="Proteomes" id="UP000727407">
    <property type="component" value="Unassembled WGS sequence"/>
</dbReference>